<evidence type="ECO:0000313" key="3">
    <source>
        <dbReference type="Proteomes" id="UP000182658"/>
    </source>
</evidence>
<dbReference type="OrthoDB" id="1658288at2759"/>
<name>A0A1J7IYJ7_9PEZI</name>
<sequence length="645" mass="71289">MEQPQTQAALEQGSLDSWEPRFCHFDEDGGSGTLGQHNLDDHTTRTKIMHMEFLGLGVVGSVCSVTYGKWHHTSAALLVMQFDFRARDGTLRYKKAEVSISFVPQTASAATGLSQSYPVVRDFRPKNNKAQTLGHFTWPADEFSIRGRTWPSKDSQETNEVAWTLNETTGSKSSICEPVKLAVIVTFQGPFKAVVEATATTGLGLKLRNFPWSRDDPLLFDGVTHKGKPLQDSEFNNFSDAAIVEYISLASPSSESLSKVIRGPSSVPNDVAHPTSSEVKNDSKSRAVFRVRGIPASCRRVDLVKGLTTSLRVQTNSLRVHSFTSNPYREGIEMMAVLSFDALPEVLRKKNAKNEWLISVFFPPEESSSEMVANMPTQLLVDTHFLGFSRLGTNSTVSAEIKVDIIAIHGLGGHAYGSFKERGGTYMWLEDSLPAGLRTEGTARILIYGYDAHVENSDSFQSIEDLASQLRLLILLNHHESDLTDLSNLKATVGALFLGVPNRGMDNSALLFIIGSPPNREFLQSLSIGSPVLEKQRLIFPMISSLKDSLVFSFYETCVSGTAKMEGGRLTLNGPPAILVDKDSATHSRPWDKSPRFLVPIKRSHSELGKFERYSDDYEIVLRCILELVKTADSVVGRRFENLGF</sequence>
<proteinExistence type="predicted"/>
<evidence type="ECO:0000313" key="2">
    <source>
        <dbReference type="EMBL" id="OIW32574.1"/>
    </source>
</evidence>
<keyword evidence="3" id="KW-1185">Reference proteome</keyword>
<dbReference type="AlphaFoldDB" id="A0A1J7IYJ7"/>
<protein>
    <submittedName>
        <fullName evidence="2">Uncharacterized protein</fullName>
    </submittedName>
</protein>
<dbReference type="PANTHER" id="PTHR48182">
    <property type="entry name" value="PROTEIN SERAC1"/>
    <property type="match status" value="1"/>
</dbReference>
<dbReference type="PANTHER" id="PTHR48182:SF3">
    <property type="entry name" value="DUF676 DOMAIN-CONTAINING PROTEIN"/>
    <property type="match status" value="1"/>
</dbReference>
<evidence type="ECO:0000256" key="1">
    <source>
        <dbReference type="SAM" id="MobiDB-lite"/>
    </source>
</evidence>
<dbReference type="Proteomes" id="UP000182658">
    <property type="component" value="Unassembled WGS sequence"/>
</dbReference>
<dbReference type="InParanoid" id="A0A1J7IYJ7"/>
<gene>
    <name evidence="2" type="ORF">CONLIGDRAFT_699412</name>
</gene>
<accession>A0A1J7IYJ7</accession>
<organism evidence="2 3">
    <name type="scientific">Coniochaeta ligniaria NRRL 30616</name>
    <dbReference type="NCBI Taxonomy" id="1408157"/>
    <lineage>
        <taxon>Eukaryota</taxon>
        <taxon>Fungi</taxon>
        <taxon>Dikarya</taxon>
        <taxon>Ascomycota</taxon>
        <taxon>Pezizomycotina</taxon>
        <taxon>Sordariomycetes</taxon>
        <taxon>Sordariomycetidae</taxon>
        <taxon>Coniochaetales</taxon>
        <taxon>Coniochaetaceae</taxon>
        <taxon>Coniochaeta</taxon>
    </lineage>
</organism>
<reference evidence="2 3" key="1">
    <citation type="submission" date="2016-10" db="EMBL/GenBank/DDBJ databases">
        <title>Draft genome sequence of Coniochaeta ligniaria NRRL30616, a lignocellulolytic fungus for bioabatement of inhibitors in plant biomass hydrolysates.</title>
        <authorList>
            <consortium name="DOE Joint Genome Institute"/>
            <person name="Jimenez D.J."/>
            <person name="Hector R.E."/>
            <person name="Riley R."/>
            <person name="Sun H."/>
            <person name="Grigoriev I.V."/>
            <person name="Van Elsas J.D."/>
            <person name="Nichols N.N."/>
        </authorList>
    </citation>
    <scope>NUCLEOTIDE SEQUENCE [LARGE SCALE GENOMIC DNA]</scope>
    <source>
        <strain evidence="2 3">NRRL 30616</strain>
    </source>
</reference>
<feature type="region of interest" description="Disordered" evidence="1">
    <location>
        <begin position="260"/>
        <end position="279"/>
    </location>
</feature>
<dbReference type="EMBL" id="KV875095">
    <property type="protein sequence ID" value="OIW32574.1"/>
    <property type="molecule type" value="Genomic_DNA"/>
</dbReference>
<dbReference type="InterPro" id="IPR052374">
    <property type="entry name" value="SERAC1"/>
</dbReference>